<organism evidence="1 2">
    <name type="scientific">SAR86 cluster bacterium</name>
    <dbReference type="NCBI Taxonomy" id="2030880"/>
    <lineage>
        <taxon>Bacteria</taxon>
        <taxon>Pseudomonadati</taxon>
        <taxon>Pseudomonadota</taxon>
        <taxon>Gammaproteobacteria</taxon>
        <taxon>SAR86 cluster</taxon>
    </lineage>
</organism>
<dbReference type="Proteomes" id="UP000754644">
    <property type="component" value="Unassembled WGS sequence"/>
</dbReference>
<sequence>SSTSLSFVQGPATFGDTGTLGIAGVFVALGSDDSETPTKYYRINPDGTGQVEFRFTSPDTGFEAWSGEAAGLCATVLGSGKMPWKRVQAQAELQNISETSIPLESFCTLVNSNQREDRVSVKQQHTLFDLSPTGEYRTTVVQRSNACGDDPFVNPITGCVNTLLIDSIFSRIMSFTPFVDFPPIAKADVGLSIVGGGTIDIPVLDNDLSGADYSSGSGGQIDPSTVEIITPPNYGTATVDSVTGVIIYTADPYNGSSPLVDAFYYRVNNLDGDASNAGQARITIGPP</sequence>
<proteinExistence type="predicted"/>
<feature type="non-terminal residue" evidence="1">
    <location>
        <position position="1"/>
    </location>
</feature>
<dbReference type="EMBL" id="JABMOJ010000468">
    <property type="protein sequence ID" value="NQV66154.1"/>
    <property type="molecule type" value="Genomic_DNA"/>
</dbReference>
<evidence type="ECO:0000313" key="1">
    <source>
        <dbReference type="EMBL" id="NQV66154.1"/>
    </source>
</evidence>
<gene>
    <name evidence="1" type="ORF">HQ497_12400</name>
</gene>
<evidence type="ECO:0000313" key="2">
    <source>
        <dbReference type="Proteomes" id="UP000754644"/>
    </source>
</evidence>
<dbReference type="AlphaFoldDB" id="A0A972VXK9"/>
<protein>
    <submittedName>
        <fullName evidence="1">Ig-like domain-containing protein</fullName>
    </submittedName>
</protein>
<comment type="caution">
    <text evidence="1">The sequence shown here is derived from an EMBL/GenBank/DDBJ whole genome shotgun (WGS) entry which is preliminary data.</text>
</comment>
<name>A0A972VXK9_9GAMM</name>
<accession>A0A972VXK9</accession>
<reference evidence="1" key="1">
    <citation type="submission" date="2020-05" db="EMBL/GenBank/DDBJ databases">
        <title>Sulfur intermediates as new biogeochemical hubs in an aquatic model microbial ecosystem.</title>
        <authorList>
            <person name="Vigneron A."/>
        </authorList>
    </citation>
    <scope>NUCLEOTIDE SEQUENCE</scope>
    <source>
        <strain evidence="1">Bin.250</strain>
    </source>
</reference>
<dbReference type="Pfam" id="PF17963">
    <property type="entry name" value="Big_9"/>
    <property type="match status" value="1"/>
</dbReference>